<comment type="caution">
    <text evidence="5">The sequence shown here is derived from an EMBL/GenBank/DDBJ whole genome shotgun (WGS) entry which is preliminary data.</text>
</comment>
<keyword evidence="6" id="KW-1185">Reference proteome</keyword>
<keyword evidence="1" id="KW-0479">Metal-binding</keyword>
<dbReference type="Pfam" id="PF13975">
    <property type="entry name" value="gag-asp_proteas"/>
    <property type="match status" value="1"/>
</dbReference>
<dbReference type="GO" id="GO:0003676">
    <property type="term" value="F:nucleic acid binding"/>
    <property type="evidence" value="ECO:0007669"/>
    <property type="project" value="InterPro"/>
</dbReference>
<sequence length="1148" mass="130317">MTEPVNINTATFLQLKSLKGIGEAKANAILRAREEKGTLTEDNIFDITEISSTLWASLLKDNLITFKAVKPSGEDLASTVALLRDKISSIEKDRSDMVVSFQLQADQMREKNLAILEQQRLQYEQERDEYLQKVKQELNHFREMVETKDKELDRYHEKTEKMQSQIEQQESLARIQKVITDRESKSGVNYKTPSTPDKYGPSAPKLAIFDGKSDWRPYFLQFSTIADRYKWTDEQRLFKLIELLRDRALKYYSNRVKSLQANYKLFCQKFNEKFAKKELPHILRRLLQDLRQENEENLRDFAERAQELAVDGYPDTPEKFAETLATDAFLRGCLDKRAALVAMDKNPESLDQAVQFVRSAAANQKVIMGGKKSEVKRVTFSDTEDVQEQEEETFAVRVVEKDDDKRGVSASIEKRIKKTEDDLAETKIIVKKILNILNQNQGQNQRSRSTYRSPTPERSTSPYRGTGCFQCGKEGHFARDCPRIKKDGQFLISSEHGGQICTDVNNLEIKDIDNTAKIQELFLYKHNSDSKTLYINLTLNGQKVLAVVDSAAQVSVISISLLKQLGPRVKMKQHIILKGAGKGSEMEARYTDDLDLTVGKLKVKWRFVAAEITDKVILGIDFLEHFKAIIDLGNYTVQINQDLIPAICLGDKEGKISHVYRVTVGRKTVVPPQSMKVLKIEIDRTPKSDIIIQPNYELKGLLTPNVVLKIGQEVSTVVRNGSNKFVTLKGGLKFGIGTEIECAIPLTDVDELDRFSDKSFNDFVTHQVAQADRISDSLTTGSESNENSNIGSQAHTILSIKADKNHSHAEVSSQDFDKTCLTGSLSQIPLNLLPCGGCKYCTRARNQWQTFEEDVDFVVPLTARSVSCTSPVGIIGLTIRSIRNVTSDNNIGIMGMPTSYSNDDLRQLQSQDKHLSTIIAWLTLNHTPSKQELQMQSPGVRHLWQCKSQLRYQDGILSYIWEDPIGSRILFVTPDSLKDELLRCCHDLRSSGHLGQDKTLSKLRKTAYWLKLSQIRDLPVWTQRLKKRILEQVERKMLEDLTDKEEHCDLGLDWLFMVSSLAQSDSLTGGGNTGIGQSDFLTNKRSSQEADQFTLQDWETLMNLDDNFGDQTIIYNVADTVEARVKLSDRSRGRDRKAPAHFRDFVMD</sequence>
<feature type="compositionally biased region" description="Polar residues" evidence="3">
    <location>
        <begin position="446"/>
        <end position="463"/>
    </location>
</feature>
<protein>
    <recommendedName>
        <fullName evidence="4">CCHC-type domain-containing protein</fullName>
    </recommendedName>
</protein>
<keyword evidence="2" id="KW-0175">Coiled coil</keyword>
<dbReference type="Pfam" id="PF17921">
    <property type="entry name" value="Integrase_H2C2"/>
    <property type="match status" value="1"/>
</dbReference>
<feature type="region of interest" description="Disordered" evidence="3">
    <location>
        <begin position="440"/>
        <end position="465"/>
    </location>
</feature>
<keyword evidence="1" id="KW-0862">Zinc</keyword>
<proteinExistence type="predicted"/>
<dbReference type="GO" id="GO:0008270">
    <property type="term" value="F:zinc ion binding"/>
    <property type="evidence" value="ECO:0007669"/>
    <property type="project" value="UniProtKB-KW"/>
</dbReference>
<evidence type="ECO:0000256" key="3">
    <source>
        <dbReference type="SAM" id="MobiDB-lite"/>
    </source>
</evidence>
<feature type="coiled-coil region" evidence="2">
    <location>
        <begin position="113"/>
        <end position="172"/>
    </location>
</feature>
<feature type="domain" description="CCHC-type" evidence="4">
    <location>
        <begin position="468"/>
        <end position="483"/>
    </location>
</feature>
<dbReference type="Pfam" id="PF00098">
    <property type="entry name" value="zf-CCHC"/>
    <property type="match status" value="1"/>
</dbReference>
<dbReference type="InterPro" id="IPR041588">
    <property type="entry name" value="Integrase_H2C2"/>
</dbReference>
<keyword evidence="1" id="KW-0863">Zinc-finger</keyword>
<dbReference type="InterPro" id="IPR021109">
    <property type="entry name" value="Peptidase_aspartic_dom_sf"/>
</dbReference>
<evidence type="ECO:0000313" key="6">
    <source>
        <dbReference type="Proteomes" id="UP000683360"/>
    </source>
</evidence>
<dbReference type="SUPFAM" id="SSF57756">
    <property type="entry name" value="Retrovirus zinc finger-like domains"/>
    <property type="match status" value="1"/>
</dbReference>
<dbReference type="PANTHER" id="PTHR19963">
    <property type="entry name" value="CCHC-TYPE DOMAIN-CONTAINING PROTEIN"/>
    <property type="match status" value="1"/>
</dbReference>
<dbReference type="SUPFAM" id="SSF50630">
    <property type="entry name" value="Acid proteases"/>
    <property type="match status" value="1"/>
</dbReference>
<name>A0A8S3QXH0_MYTED</name>
<dbReference type="AlphaFoldDB" id="A0A8S3QXH0"/>
<dbReference type="Proteomes" id="UP000683360">
    <property type="component" value="Unassembled WGS sequence"/>
</dbReference>
<evidence type="ECO:0000313" key="5">
    <source>
        <dbReference type="EMBL" id="CAG2200334.1"/>
    </source>
</evidence>
<organism evidence="5 6">
    <name type="scientific">Mytilus edulis</name>
    <name type="common">Blue mussel</name>
    <dbReference type="NCBI Taxonomy" id="6550"/>
    <lineage>
        <taxon>Eukaryota</taxon>
        <taxon>Metazoa</taxon>
        <taxon>Spiralia</taxon>
        <taxon>Lophotrochozoa</taxon>
        <taxon>Mollusca</taxon>
        <taxon>Bivalvia</taxon>
        <taxon>Autobranchia</taxon>
        <taxon>Pteriomorphia</taxon>
        <taxon>Mytilida</taxon>
        <taxon>Mytiloidea</taxon>
        <taxon>Mytilidae</taxon>
        <taxon>Mytilinae</taxon>
        <taxon>Mytilus</taxon>
    </lineage>
</organism>
<dbReference type="SUPFAM" id="SSF47781">
    <property type="entry name" value="RuvA domain 2-like"/>
    <property type="match status" value="1"/>
</dbReference>
<accession>A0A8S3QXH0</accession>
<dbReference type="Gene3D" id="4.10.60.10">
    <property type="entry name" value="Zinc finger, CCHC-type"/>
    <property type="match status" value="1"/>
</dbReference>
<dbReference type="InterPro" id="IPR010994">
    <property type="entry name" value="RuvA_2-like"/>
</dbReference>
<dbReference type="InterPro" id="IPR001878">
    <property type="entry name" value="Znf_CCHC"/>
</dbReference>
<gene>
    <name evidence="5" type="ORF">MEDL_14956</name>
</gene>
<dbReference type="Pfam" id="PF03732">
    <property type="entry name" value="Retrotrans_gag"/>
    <property type="match status" value="1"/>
</dbReference>
<evidence type="ECO:0000256" key="1">
    <source>
        <dbReference type="PROSITE-ProRule" id="PRU00047"/>
    </source>
</evidence>
<reference evidence="5" key="1">
    <citation type="submission" date="2021-03" db="EMBL/GenBank/DDBJ databases">
        <authorList>
            <person name="Bekaert M."/>
        </authorList>
    </citation>
    <scope>NUCLEOTIDE SEQUENCE</scope>
</reference>
<dbReference type="PROSITE" id="PS50158">
    <property type="entry name" value="ZF_CCHC"/>
    <property type="match status" value="1"/>
</dbReference>
<dbReference type="Gene3D" id="2.40.70.10">
    <property type="entry name" value="Acid Proteases"/>
    <property type="match status" value="1"/>
</dbReference>
<dbReference type="InterPro" id="IPR036875">
    <property type="entry name" value="Znf_CCHC_sf"/>
</dbReference>
<dbReference type="Pfam" id="PF12836">
    <property type="entry name" value="HHH_3"/>
    <property type="match status" value="1"/>
</dbReference>
<dbReference type="Gene3D" id="1.10.340.70">
    <property type="match status" value="1"/>
</dbReference>
<dbReference type="EMBL" id="CAJPWZ010000742">
    <property type="protein sequence ID" value="CAG2200334.1"/>
    <property type="molecule type" value="Genomic_DNA"/>
</dbReference>
<dbReference type="OrthoDB" id="6091153at2759"/>
<dbReference type="Gene3D" id="1.10.150.280">
    <property type="entry name" value="AF1531-like domain"/>
    <property type="match status" value="1"/>
</dbReference>
<dbReference type="PANTHER" id="PTHR19963:SF30">
    <property type="entry name" value="ENDONUCLEASE_EXONUCLEASE_PHOSPHATASE DOMAIN-CONTAINING PROTEIN"/>
    <property type="match status" value="1"/>
</dbReference>
<evidence type="ECO:0000256" key="2">
    <source>
        <dbReference type="SAM" id="Coils"/>
    </source>
</evidence>
<dbReference type="SMART" id="SM00343">
    <property type="entry name" value="ZnF_C2HC"/>
    <property type="match status" value="1"/>
</dbReference>
<dbReference type="InterPro" id="IPR005162">
    <property type="entry name" value="Retrotrans_gag_dom"/>
</dbReference>
<evidence type="ECO:0000259" key="4">
    <source>
        <dbReference type="PROSITE" id="PS50158"/>
    </source>
</evidence>